<sequence length="299" mass="32406">MARLLAREGGGEDGAKAPPPAQRPPASRRAMHLLVAVFPILLGTARYFAPKSSYPVASFPSFCVSAKARADWRKGRPAKNHSITVLRETRLLAARPGDASSPTTLRFLARGHFHQVADSGNQLNRPPFRLGCDEGLKGRVDRLLDDLYSKPRRFASSDGGWDGDPGTITHLQFLVSRVKLDGQSLRAGLDTAKKVEQIVQVSVPRRTVASDATKARGAASAISPKRAPFLRAVADAPEWARACPPPEWDTKWLLCALDDSGKMGEVPQMWPPPQWHPCAKGPCDLACPSRAVANASARK</sequence>
<dbReference type="Proteomes" id="UP000013827">
    <property type="component" value="Unassembled WGS sequence"/>
</dbReference>
<dbReference type="HOGENOM" id="CLU_932027_0_0_1"/>
<evidence type="ECO:0000256" key="1">
    <source>
        <dbReference type="SAM" id="MobiDB-lite"/>
    </source>
</evidence>
<evidence type="ECO:0000313" key="2">
    <source>
        <dbReference type="EnsemblProtists" id="EOD09305"/>
    </source>
</evidence>
<dbReference type="RefSeq" id="XP_005761734.1">
    <property type="nucleotide sequence ID" value="XM_005761677.1"/>
</dbReference>
<proteinExistence type="predicted"/>
<reference evidence="3" key="1">
    <citation type="journal article" date="2013" name="Nature">
        <title>Pan genome of the phytoplankton Emiliania underpins its global distribution.</title>
        <authorList>
            <person name="Read B.A."/>
            <person name="Kegel J."/>
            <person name="Klute M.J."/>
            <person name="Kuo A."/>
            <person name="Lefebvre S.C."/>
            <person name="Maumus F."/>
            <person name="Mayer C."/>
            <person name="Miller J."/>
            <person name="Monier A."/>
            <person name="Salamov A."/>
            <person name="Young J."/>
            <person name="Aguilar M."/>
            <person name="Claverie J.M."/>
            <person name="Frickenhaus S."/>
            <person name="Gonzalez K."/>
            <person name="Herman E.K."/>
            <person name="Lin Y.C."/>
            <person name="Napier J."/>
            <person name="Ogata H."/>
            <person name="Sarno A.F."/>
            <person name="Shmutz J."/>
            <person name="Schroeder D."/>
            <person name="de Vargas C."/>
            <person name="Verret F."/>
            <person name="von Dassow P."/>
            <person name="Valentin K."/>
            <person name="Van de Peer Y."/>
            <person name="Wheeler G."/>
            <person name="Dacks J.B."/>
            <person name="Delwiche C.F."/>
            <person name="Dyhrman S.T."/>
            <person name="Glockner G."/>
            <person name="John U."/>
            <person name="Richards T."/>
            <person name="Worden A.Z."/>
            <person name="Zhang X."/>
            <person name="Grigoriev I.V."/>
            <person name="Allen A.E."/>
            <person name="Bidle K."/>
            <person name="Borodovsky M."/>
            <person name="Bowler C."/>
            <person name="Brownlee C."/>
            <person name="Cock J.M."/>
            <person name="Elias M."/>
            <person name="Gladyshev V.N."/>
            <person name="Groth M."/>
            <person name="Guda C."/>
            <person name="Hadaegh A."/>
            <person name="Iglesias-Rodriguez M.D."/>
            <person name="Jenkins J."/>
            <person name="Jones B.M."/>
            <person name="Lawson T."/>
            <person name="Leese F."/>
            <person name="Lindquist E."/>
            <person name="Lobanov A."/>
            <person name="Lomsadze A."/>
            <person name="Malik S.B."/>
            <person name="Marsh M.E."/>
            <person name="Mackinder L."/>
            <person name="Mock T."/>
            <person name="Mueller-Roeber B."/>
            <person name="Pagarete A."/>
            <person name="Parker M."/>
            <person name="Probert I."/>
            <person name="Quesneville H."/>
            <person name="Raines C."/>
            <person name="Rensing S.A."/>
            <person name="Riano-Pachon D.M."/>
            <person name="Richier S."/>
            <person name="Rokitta S."/>
            <person name="Shiraiwa Y."/>
            <person name="Soanes D.M."/>
            <person name="van der Giezen M."/>
            <person name="Wahlund T.M."/>
            <person name="Williams B."/>
            <person name="Wilson W."/>
            <person name="Wolfe G."/>
            <person name="Wurch L.L."/>
        </authorList>
    </citation>
    <scope>NUCLEOTIDE SEQUENCE</scope>
</reference>
<feature type="region of interest" description="Disordered" evidence="1">
    <location>
        <begin position="1"/>
        <end position="26"/>
    </location>
</feature>
<keyword evidence="3" id="KW-1185">Reference proteome</keyword>
<name>A0A0D3IDH0_EMIH1</name>
<dbReference type="GeneID" id="17255434"/>
<accession>A0A0D3IDH0</accession>
<dbReference type="EnsemblProtists" id="EOD09305">
    <property type="protein sequence ID" value="EOD09305"/>
    <property type="gene ID" value="EMIHUDRAFT_452901"/>
</dbReference>
<dbReference type="KEGG" id="ehx:EMIHUDRAFT_452901"/>
<feature type="compositionally biased region" description="Basic and acidic residues" evidence="1">
    <location>
        <begin position="1"/>
        <end position="15"/>
    </location>
</feature>
<protein>
    <submittedName>
        <fullName evidence="2">Uncharacterized protein</fullName>
    </submittedName>
</protein>
<dbReference type="AlphaFoldDB" id="A0A0D3IDH0"/>
<reference evidence="2" key="2">
    <citation type="submission" date="2024-10" db="UniProtKB">
        <authorList>
            <consortium name="EnsemblProtists"/>
        </authorList>
    </citation>
    <scope>IDENTIFICATION</scope>
</reference>
<dbReference type="PaxDb" id="2903-EOD09305"/>
<evidence type="ECO:0000313" key="3">
    <source>
        <dbReference type="Proteomes" id="UP000013827"/>
    </source>
</evidence>
<organism evidence="2 3">
    <name type="scientific">Emiliania huxleyi (strain CCMP1516)</name>
    <dbReference type="NCBI Taxonomy" id="280463"/>
    <lineage>
        <taxon>Eukaryota</taxon>
        <taxon>Haptista</taxon>
        <taxon>Haptophyta</taxon>
        <taxon>Prymnesiophyceae</taxon>
        <taxon>Isochrysidales</taxon>
        <taxon>Noelaerhabdaceae</taxon>
        <taxon>Emiliania</taxon>
    </lineage>
</organism>